<dbReference type="InterPro" id="IPR004682">
    <property type="entry name" value="TRAP_DctP"/>
</dbReference>
<dbReference type="GO" id="GO:0030288">
    <property type="term" value="C:outer membrane-bounded periplasmic space"/>
    <property type="evidence" value="ECO:0007669"/>
    <property type="project" value="InterPro"/>
</dbReference>
<dbReference type="CDD" id="cd13603">
    <property type="entry name" value="PBP2_TRAP_Siap_TeaA_like"/>
    <property type="match status" value="1"/>
</dbReference>
<evidence type="ECO:0000313" key="6">
    <source>
        <dbReference type="EMBL" id="AIB14901.1"/>
    </source>
</evidence>
<dbReference type="KEGG" id="abq:ABAZ39_23705"/>
<dbReference type="PANTHER" id="PTHR33376">
    <property type="match status" value="1"/>
</dbReference>
<dbReference type="GO" id="GO:0055085">
    <property type="term" value="P:transmembrane transport"/>
    <property type="evidence" value="ECO:0007669"/>
    <property type="project" value="InterPro"/>
</dbReference>
<evidence type="ECO:0000313" key="9">
    <source>
        <dbReference type="Proteomes" id="UP000236268"/>
    </source>
</evidence>
<dbReference type="Gene3D" id="3.40.190.170">
    <property type="entry name" value="Bacterial extracellular solute-binding protein, family 7"/>
    <property type="match status" value="1"/>
</dbReference>
<reference evidence="7 9" key="2">
    <citation type="submission" date="2018-01" db="EMBL/GenBank/DDBJ databases">
        <title>Whole genome sequence of Azospirillum brasilense REC3 isolated from strawberry roots.</title>
        <authorList>
            <person name="Fontana C.A."/>
            <person name="Salazar S.M."/>
            <person name="Bassi D."/>
            <person name="Puglisi E."/>
            <person name="Lovaisa N.C."/>
            <person name="Toffoli L.M."/>
            <person name="Pedraza R."/>
            <person name="Cocconcelli P.S."/>
        </authorList>
    </citation>
    <scope>NUCLEOTIDE SEQUENCE [LARGE SCALE GENOMIC DNA]</scope>
    <source>
        <strain evidence="7 9">REC3</strain>
        <plasmid evidence="7">p3unnamed</plasmid>
    </source>
</reference>
<evidence type="ECO:0000256" key="1">
    <source>
        <dbReference type="ARBA" id="ARBA00004196"/>
    </source>
</evidence>
<dbReference type="Pfam" id="PF03480">
    <property type="entry name" value="DctP"/>
    <property type="match status" value="1"/>
</dbReference>
<keyword evidence="6" id="KW-0614">Plasmid</keyword>
<evidence type="ECO:0000313" key="7">
    <source>
        <dbReference type="EMBL" id="PNQ99570.1"/>
    </source>
</evidence>
<dbReference type="RefSeq" id="WP_014241875.1">
    <property type="nucleotide sequence ID" value="NZ_CP007795.1"/>
</dbReference>
<dbReference type="PIRSF" id="PIRSF006470">
    <property type="entry name" value="DctB"/>
    <property type="match status" value="1"/>
</dbReference>
<proteinExistence type="inferred from homology"/>
<evidence type="ECO:0000256" key="2">
    <source>
        <dbReference type="ARBA" id="ARBA00009023"/>
    </source>
</evidence>
<dbReference type="OrthoDB" id="7375081at2"/>
<keyword evidence="4 5" id="KW-0732">Signal</keyword>
<feature type="chain" id="PRO_5001582763" evidence="5">
    <location>
        <begin position="27"/>
        <end position="351"/>
    </location>
</feature>
<keyword evidence="3" id="KW-0813">Transport</keyword>
<dbReference type="Proteomes" id="UP000027186">
    <property type="component" value="Plasmid AbAZ39_p2"/>
</dbReference>
<accession>A0A560CB00</accession>
<accession>A0A060DLW2</accession>
<dbReference type="EMBL" id="POWG01000005">
    <property type="protein sequence ID" value="PNQ99570.1"/>
    <property type="molecule type" value="Genomic_DNA"/>
</dbReference>
<dbReference type="AlphaFoldDB" id="A0A060DLW2"/>
<dbReference type="PROSITE" id="PS51318">
    <property type="entry name" value="TAT"/>
    <property type="match status" value="1"/>
</dbReference>
<dbReference type="PANTHER" id="PTHR33376:SF4">
    <property type="entry name" value="SIALIC ACID-BINDING PERIPLASMIC PROTEIN SIAP"/>
    <property type="match status" value="1"/>
</dbReference>
<organism evidence="6 8">
    <name type="scientific">Azospirillum argentinense</name>
    <dbReference type="NCBI Taxonomy" id="2970906"/>
    <lineage>
        <taxon>Bacteria</taxon>
        <taxon>Pseudomonadati</taxon>
        <taxon>Pseudomonadota</taxon>
        <taxon>Alphaproteobacteria</taxon>
        <taxon>Rhodospirillales</taxon>
        <taxon>Azospirillaceae</taxon>
        <taxon>Azospirillum</taxon>
    </lineage>
</organism>
<protein>
    <submittedName>
        <fullName evidence="6">ABC transporter substrate-binding protein</fullName>
    </submittedName>
</protein>
<evidence type="ECO:0000256" key="4">
    <source>
        <dbReference type="ARBA" id="ARBA00022729"/>
    </source>
</evidence>
<reference evidence="6 8" key="1">
    <citation type="journal article" date="2014" name="Genome Announc.">
        <title>Complete Genome Sequence of the Model Rhizosphere Strain Azospirillum brasilense Az39, Successfully Applied in Agriculture.</title>
        <authorList>
            <person name="Rivera D."/>
            <person name="Revale S."/>
            <person name="Molina R."/>
            <person name="Gualpa J."/>
            <person name="Puente M."/>
            <person name="Maroniche G."/>
            <person name="Paris G."/>
            <person name="Baker D."/>
            <person name="Clavijo B."/>
            <person name="McLay K."/>
            <person name="Spaepen S."/>
            <person name="Perticari A."/>
            <person name="Vazquez M."/>
            <person name="Wisniewski-Dye F."/>
            <person name="Watkins C."/>
            <person name="Martinez-Abarca F."/>
            <person name="Vanderleyden J."/>
            <person name="Cassan F."/>
        </authorList>
    </citation>
    <scope>NUCLEOTIDE SEQUENCE [LARGE SCALE GENOMIC DNA]</scope>
    <source>
        <strain evidence="6 8">Az39</strain>
        <plasmid evidence="6">AbAZ39_p2</plasmid>
    </source>
</reference>
<dbReference type="NCBIfam" id="NF037995">
    <property type="entry name" value="TRAP_S1"/>
    <property type="match status" value="1"/>
</dbReference>
<evidence type="ECO:0000256" key="3">
    <source>
        <dbReference type="ARBA" id="ARBA00022448"/>
    </source>
</evidence>
<geneLocation type="plasmid" evidence="6 8">
    <name>AbAZ39_p2</name>
</geneLocation>
<dbReference type="EMBL" id="CP007795">
    <property type="protein sequence ID" value="AIB14901.1"/>
    <property type="molecule type" value="Genomic_DNA"/>
</dbReference>
<evidence type="ECO:0000256" key="5">
    <source>
        <dbReference type="SAM" id="SignalP"/>
    </source>
</evidence>
<feature type="signal peptide" evidence="5">
    <location>
        <begin position="1"/>
        <end position="26"/>
    </location>
</feature>
<dbReference type="InterPro" id="IPR006311">
    <property type="entry name" value="TAT_signal"/>
</dbReference>
<name>A0A060DLW2_9PROT</name>
<sequence length="351" mass="37914">MNPLSRRTMLKALAATPAAGMVAGLAAGAGTATLIGAPRIARAAEFDFKYGNNLPLTHPLNVRSHEAAERIRRETNGRVDIQIFPNNQLGGDTDMLSQVRSGGITFFTPSALVIATLVPVAAINAVGFAFADYGQVWSAMDGKLGEHVRGAISKVGLHAFEKMWDNGFRQMTSGAKPIQTAADMDGLKIRVPVSPLSIAMFKSLSAAPASLQFSEVYSSLQTRIVDAQENPLPIIQVAKLYEVQKYCALSNHIWDGFWFIANGRAWRGLPPDLQKIVSTAINDAGVQQREDIKALNQSVQADLQSKGLAFNQPSPDSFRAKLRDSGFYGEWKGRFGDEAWALLEGAVGKLA</sequence>
<evidence type="ECO:0000313" key="8">
    <source>
        <dbReference type="Proteomes" id="UP000027186"/>
    </source>
</evidence>
<geneLocation type="plasmid" evidence="7">
    <name>p3unnamed</name>
</geneLocation>
<comment type="similarity">
    <text evidence="2">Belongs to the bacterial solute-binding protein 7 family.</text>
</comment>
<gene>
    <name evidence="6" type="ORF">ABAZ39_23705</name>
    <name evidence="7" type="ORF">C1S70_06300</name>
</gene>
<dbReference type="InterPro" id="IPR018389">
    <property type="entry name" value="DctP_fam"/>
</dbReference>
<dbReference type="NCBIfam" id="TIGR00787">
    <property type="entry name" value="dctP"/>
    <property type="match status" value="1"/>
</dbReference>
<comment type="subcellular location">
    <subcellularLocation>
        <location evidence="1">Cell envelope</location>
    </subcellularLocation>
</comment>
<dbReference type="InterPro" id="IPR038404">
    <property type="entry name" value="TRAP_DctP_sf"/>
</dbReference>
<dbReference type="Proteomes" id="UP000236268">
    <property type="component" value="Unassembled WGS sequence"/>
</dbReference>